<dbReference type="Proteomes" id="UP000694846">
    <property type="component" value="Unplaced"/>
</dbReference>
<accession>A0A8B8F4N3</accession>
<proteinExistence type="predicted"/>
<feature type="transmembrane region" description="Helical" evidence="1">
    <location>
        <begin position="112"/>
        <end position="138"/>
    </location>
</feature>
<feature type="transmembrane region" description="Helical" evidence="1">
    <location>
        <begin position="47"/>
        <end position="68"/>
    </location>
</feature>
<feature type="transmembrane region" description="Helical" evidence="1">
    <location>
        <begin position="80"/>
        <end position="100"/>
    </location>
</feature>
<name>A0A8B8F4N3_9HEMI</name>
<dbReference type="GeneID" id="112679883"/>
<gene>
    <name evidence="3" type="primary">LOC112679883</name>
</gene>
<reference evidence="3" key="1">
    <citation type="submission" date="2025-08" db="UniProtKB">
        <authorList>
            <consortium name="RefSeq"/>
        </authorList>
    </citation>
    <scope>IDENTIFICATION</scope>
    <source>
        <tissue evidence="3">Whole body</tissue>
    </source>
</reference>
<sequence>MNQKWSKERNRCKVELIKSELQISLNFEENCSDFIEKIKLDENLLKAVSIIIIYFCHGTAVTITTSLTSKMVKPQELGRLNSIQTGMNFILTMGTLVAYNVPRGSYHHFSEFGHYCLVIFLYVVLTLPILGVFVAFHFKYRDFLTEKTPTKINNSIYTISR</sequence>
<evidence type="ECO:0000256" key="1">
    <source>
        <dbReference type="SAM" id="Phobius"/>
    </source>
</evidence>
<protein>
    <submittedName>
        <fullName evidence="3">Uncharacterized protein LOC112679883</fullName>
    </submittedName>
</protein>
<evidence type="ECO:0000313" key="3">
    <source>
        <dbReference type="RefSeq" id="XP_025405601.1"/>
    </source>
</evidence>
<organism evidence="2 3">
    <name type="scientific">Sipha flava</name>
    <name type="common">yellow sugarcane aphid</name>
    <dbReference type="NCBI Taxonomy" id="143950"/>
    <lineage>
        <taxon>Eukaryota</taxon>
        <taxon>Metazoa</taxon>
        <taxon>Ecdysozoa</taxon>
        <taxon>Arthropoda</taxon>
        <taxon>Hexapoda</taxon>
        <taxon>Insecta</taxon>
        <taxon>Pterygota</taxon>
        <taxon>Neoptera</taxon>
        <taxon>Paraneoptera</taxon>
        <taxon>Hemiptera</taxon>
        <taxon>Sternorrhyncha</taxon>
        <taxon>Aphidomorpha</taxon>
        <taxon>Aphidoidea</taxon>
        <taxon>Aphididae</taxon>
        <taxon>Sipha</taxon>
    </lineage>
</organism>
<keyword evidence="1" id="KW-0472">Membrane</keyword>
<dbReference type="OrthoDB" id="8912638at2759"/>
<keyword evidence="2" id="KW-1185">Reference proteome</keyword>
<dbReference type="RefSeq" id="XP_025405601.1">
    <property type="nucleotide sequence ID" value="XM_025549816.1"/>
</dbReference>
<dbReference type="AlphaFoldDB" id="A0A8B8F4N3"/>
<keyword evidence="1" id="KW-0812">Transmembrane</keyword>
<evidence type="ECO:0000313" key="2">
    <source>
        <dbReference type="Proteomes" id="UP000694846"/>
    </source>
</evidence>
<keyword evidence="1" id="KW-1133">Transmembrane helix</keyword>